<organism evidence="1 2">
    <name type="scientific">Sphaerodactylus townsendi</name>
    <dbReference type="NCBI Taxonomy" id="933632"/>
    <lineage>
        <taxon>Eukaryota</taxon>
        <taxon>Metazoa</taxon>
        <taxon>Chordata</taxon>
        <taxon>Craniata</taxon>
        <taxon>Vertebrata</taxon>
        <taxon>Euteleostomi</taxon>
        <taxon>Lepidosauria</taxon>
        <taxon>Squamata</taxon>
        <taxon>Bifurcata</taxon>
        <taxon>Gekkota</taxon>
        <taxon>Sphaerodactylidae</taxon>
        <taxon>Sphaerodactylus</taxon>
    </lineage>
</organism>
<protein>
    <submittedName>
        <fullName evidence="1">Uncharacterized protein</fullName>
    </submittedName>
</protein>
<keyword evidence="2" id="KW-1185">Reference proteome</keyword>
<sequence length="429" mass="47257">MAFPAGPLKSLTREVLAVLGNRTGLRGIHRLSALQIKAPPTTPIANKSFVHGLTDFPLISKTVDQCLEETTHRYPEREALVYSKDGIRKTFAQLREDLKLLPKQISFAYSVGKRQRSSSWSFIGSFGLETEKKVDSTLGMWGPNKYEWTLMQFATAQAGIILVSVNPAYQPNELDFVLKKVGCKALVFPTQFKTQKYYEILKQVCPELGQSSPGALKSKNLPELSVVITLDSKLPGTFQMADVMQAGDSSHKKQLQDIRKTLVCQEPINIQFTSGTTGSPKGATLSHYNIVNNAYLIGLRLGVDTMQARCCLPVPLYHCLGSVAGCMVMAVHGASLVFPSLSFEAKATLEALSQEKCTHIYGTPTMYIDILGQLDFDTYDLSSVRGGVIAGSIAPPEIIKKIVNKMNIQEIVRYAVPKQEGFHVNVYFA</sequence>
<accession>A0ACB8EL34</accession>
<reference evidence="1" key="1">
    <citation type="submission" date="2021-08" db="EMBL/GenBank/DDBJ databases">
        <title>The first chromosome-level gecko genome reveals the dynamic sex chromosomes of Neotropical dwarf geckos (Sphaerodactylidae: Sphaerodactylus).</title>
        <authorList>
            <person name="Pinto B.J."/>
            <person name="Keating S.E."/>
            <person name="Gamble T."/>
        </authorList>
    </citation>
    <scope>NUCLEOTIDE SEQUENCE</scope>
    <source>
        <strain evidence="1">TG3544</strain>
    </source>
</reference>
<gene>
    <name evidence="1" type="ORF">K3G42_028870</name>
</gene>
<proteinExistence type="predicted"/>
<evidence type="ECO:0000313" key="2">
    <source>
        <dbReference type="Proteomes" id="UP000827872"/>
    </source>
</evidence>
<dbReference type="EMBL" id="CM037616">
    <property type="protein sequence ID" value="KAH7993047.1"/>
    <property type="molecule type" value="Genomic_DNA"/>
</dbReference>
<comment type="caution">
    <text evidence="1">The sequence shown here is derived from an EMBL/GenBank/DDBJ whole genome shotgun (WGS) entry which is preliminary data.</text>
</comment>
<name>A0ACB8EL34_9SAUR</name>
<dbReference type="Proteomes" id="UP000827872">
    <property type="component" value="Linkage Group LG03"/>
</dbReference>
<evidence type="ECO:0000313" key="1">
    <source>
        <dbReference type="EMBL" id="KAH7993047.1"/>
    </source>
</evidence>